<dbReference type="RefSeq" id="WP_344962166.1">
    <property type="nucleotide sequence ID" value="NZ_BAABDS010000006.1"/>
</dbReference>
<accession>A0ABP7D7R1</accession>
<keyword evidence="3" id="KW-1185">Reference proteome</keyword>
<name>A0ABP7D7R1_9GAMM</name>
<dbReference type="Proteomes" id="UP001501479">
    <property type="component" value="Unassembled WGS sequence"/>
</dbReference>
<dbReference type="InterPro" id="IPR012318">
    <property type="entry name" value="HTH_CRP"/>
</dbReference>
<evidence type="ECO:0000259" key="1">
    <source>
        <dbReference type="SMART" id="SM00419"/>
    </source>
</evidence>
<organism evidence="2 3">
    <name type="scientific">Oceanisphaera sediminis</name>
    <dbReference type="NCBI Taxonomy" id="981381"/>
    <lineage>
        <taxon>Bacteria</taxon>
        <taxon>Pseudomonadati</taxon>
        <taxon>Pseudomonadota</taxon>
        <taxon>Gammaproteobacteria</taxon>
        <taxon>Aeromonadales</taxon>
        <taxon>Aeromonadaceae</taxon>
        <taxon>Oceanisphaera</taxon>
    </lineage>
</organism>
<evidence type="ECO:0000313" key="3">
    <source>
        <dbReference type="Proteomes" id="UP001501479"/>
    </source>
</evidence>
<proteinExistence type="predicted"/>
<gene>
    <name evidence="2" type="ORF">GCM10022421_05550</name>
</gene>
<comment type="caution">
    <text evidence="2">The sequence shown here is derived from an EMBL/GenBank/DDBJ whole genome shotgun (WGS) entry which is preliminary data.</text>
</comment>
<sequence length="150" mass="16648">MAIDDDHLTTHFGRIWPAHVEALTELLIQLRQQFDGDLDLMLILGIIGTRTQPARLASAMTYAQFTAHDRPTPVSRPINIQSVAECSGIARETVRRKVGRLENMGLVTREANGNLLVTPQATGELTPSTEASLRYMAVMRKHYGNEGQHS</sequence>
<dbReference type="EMBL" id="BAABDS010000006">
    <property type="protein sequence ID" value="GAA3701869.1"/>
    <property type="molecule type" value="Genomic_DNA"/>
</dbReference>
<dbReference type="SMART" id="SM00419">
    <property type="entry name" value="HTH_CRP"/>
    <property type="match status" value="1"/>
</dbReference>
<feature type="domain" description="HTH crp-type" evidence="1">
    <location>
        <begin position="70"/>
        <end position="119"/>
    </location>
</feature>
<dbReference type="InterPro" id="IPR036390">
    <property type="entry name" value="WH_DNA-bd_sf"/>
</dbReference>
<evidence type="ECO:0000313" key="2">
    <source>
        <dbReference type="EMBL" id="GAA3701869.1"/>
    </source>
</evidence>
<dbReference type="SUPFAM" id="SSF46785">
    <property type="entry name" value="Winged helix' DNA-binding domain"/>
    <property type="match status" value="1"/>
</dbReference>
<protein>
    <recommendedName>
        <fullName evidence="1">HTH crp-type domain-containing protein</fullName>
    </recommendedName>
</protein>
<reference evidence="3" key="1">
    <citation type="journal article" date="2019" name="Int. J. Syst. Evol. Microbiol.">
        <title>The Global Catalogue of Microorganisms (GCM) 10K type strain sequencing project: providing services to taxonomists for standard genome sequencing and annotation.</title>
        <authorList>
            <consortium name="The Broad Institute Genomics Platform"/>
            <consortium name="The Broad Institute Genome Sequencing Center for Infectious Disease"/>
            <person name="Wu L."/>
            <person name="Ma J."/>
        </authorList>
    </citation>
    <scope>NUCLEOTIDE SEQUENCE [LARGE SCALE GENOMIC DNA]</scope>
    <source>
        <strain evidence="3">JCM 17329</strain>
    </source>
</reference>